<dbReference type="SUPFAM" id="SSF52317">
    <property type="entry name" value="Class I glutamine amidotransferase-like"/>
    <property type="match status" value="1"/>
</dbReference>
<dbReference type="InterPro" id="IPR029062">
    <property type="entry name" value="Class_I_gatase-like"/>
</dbReference>
<dbReference type="Gene3D" id="3.40.50.880">
    <property type="match status" value="1"/>
</dbReference>
<name>A0A382DFD9_9ZZZZ</name>
<gene>
    <name evidence="1" type="ORF">METZ01_LOCUS189992</name>
</gene>
<accession>A0A382DFD9</accession>
<evidence type="ECO:0000313" key="1">
    <source>
        <dbReference type="EMBL" id="SVB37138.1"/>
    </source>
</evidence>
<dbReference type="AlphaFoldDB" id="A0A382DFD9"/>
<sequence length="292" mass="31792">MKGNDMNIPTILPQSPSDMPDELDNTQAAYLGGASIARDRMASEAPLDAEALAAVVASDIVVVSGCYDHVERVLQALEVPYQTVQPGLLTRVDLRPEQLLVVNCPGELTPAEIIKVRDFVAAGGSLFTTDWALRNVIEPAFPGLVEYNDRSTGDDVVGIEVVDGDSPYLQGVLDGDDNPQWWLEGSSYPIRVLDPERVRVLIRSGELGEKYGECAVAVVFEFGKGEVFHMISHYYLQRTELRSERHTMPAADYASEKGVMFSPAMSEMVNDLSLGEVEAAATSARLFANIVA</sequence>
<protein>
    <submittedName>
        <fullName evidence="1">Uncharacterized protein</fullName>
    </submittedName>
</protein>
<dbReference type="EMBL" id="UINC01039123">
    <property type="protein sequence ID" value="SVB37138.1"/>
    <property type="molecule type" value="Genomic_DNA"/>
</dbReference>
<proteinExistence type="predicted"/>
<reference evidence="1" key="1">
    <citation type="submission" date="2018-05" db="EMBL/GenBank/DDBJ databases">
        <authorList>
            <person name="Lanie J.A."/>
            <person name="Ng W.-L."/>
            <person name="Kazmierczak K.M."/>
            <person name="Andrzejewski T.M."/>
            <person name="Davidsen T.M."/>
            <person name="Wayne K.J."/>
            <person name="Tettelin H."/>
            <person name="Glass J.I."/>
            <person name="Rusch D."/>
            <person name="Podicherti R."/>
            <person name="Tsui H.-C.T."/>
            <person name="Winkler M.E."/>
        </authorList>
    </citation>
    <scope>NUCLEOTIDE SEQUENCE</scope>
</reference>
<feature type="non-terminal residue" evidence="1">
    <location>
        <position position="292"/>
    </location>
</feature>
<organism evidence="1">
    <name type="scientific">marine metagenome</name>
    <dbReference type="NCBI Taxonomy" id="408172"/>
    <lineage>
        <taxon>unclassified sequences</taxon>
        <taxon>metagenomes</taxon>
        <taxon>ecological metagenomes</taxon>
    </lineage>
</organism>